<evidence type="ECO:0000313" key="2">
    <source>
        <dbReference type="Proteomes" id="UP001432322"/>
    </source>
</evidence>
<dbReference type="AlphaFoldDB" id="A0AAV5VST0"/>
<protein>
    <submittedName>
        <fullName evidence="1">Uncharacterized protein</fullName>
    </submittedName>
</protein>
<sequence>MFYVDYLKRHQTEEFYPLFECIYGFEIRLRLMSFILHSLFFSIARVLLILHQTSGSTGNDDASYLLYTSLVRESFKSYAVCL</sequence>
<name>A0AAV5VST0_9BILA</name>
<dbReference type="EMBL" id="BTSY01000004">
    <property type="protein sequence ID" value="GMT22503.1"/>
    <property type="molecule type" value="Genomic_DNA"/>
</dbReference>
<accession>A0AAV5VST0</accession>
<organism evidence="1 2">
    <name type="scientific">Pristionchus fissidentatus</name>
    <dbReference type="NCBI Taxonomy" id="1538716"/>
    <lineage>
        <taxon>Eukaryota</taxon>
        <taxon>Metazoa</taxon>
        <taxon>Ecdysozoa</taxon>
        <taxon>Nematoda</taxon>
        <taxon>Chromadorea</taxon>
        <taxon>Rhabditida</taxon>
        <taxon>Rhabditina</taxon>
        <taxon>Diplogasteromorpha</taxon>
        <taxon>Diplogasteroidea</taxon>
        <taxon>Neodiplogasteridae</taxon>
        <taxon>Pristionchus</taxon>
    </lineage>
</organism>
<reference evidence="1" key="1">
    <citation type="submission" date="2023-10" db="EMBL/GenBank/DDBJ databases">
        <title>Genome assembly of Pristionchus species.</title>
        <authorList>
            <person name="Yoshida K."/>
            <person name="Sommer R.J."/>
        </authorList>
    </citation>
    <scope>NUCLEOTIDE SEQUENCE</scope>
    <source>
        <strain evidence="1">RS5133</strain>
    </source>
</reference>
<dbReference type="Proteomes" id="UP001432322">
    <property type="component" value="Unassembled WGS sequence"/>
</dbReference>
<keyword evidence="2" id="KW-1185">Reference proteome</keyword>
<comment type="caution">
    <text evidence="1">The sequence shown here is derived from an EMBL/GenBank/DDBJ whole genome shotgun (WGS) entry which is preliminary data.</text>
</comment>
<evidence type="ECO:0000313" key="1">
    <source>
        <dbReference type="EMBL" id="GMT22503.1"/>
    </source>
</evidence>
<gene>
    <name evidence="1" type="ORF">PFISCL1PPCAC_13800</name>
</gene>
<proteinExistence type="predicted"/>